<evidence type="ECO:0000313" key="1">
    <source>
        <dbReference type="EMBL" id="KAK3684878.1"/>
    </source>
</evidence>
<organism evidence="1 2">
    <name type="scientific">Podospora appendiculata</name>
    <dbReference type="NCBI Taxonomy" id="314037"/>
    <lineage>
        <taxon>Eukaryota</taxon>
        <taxon>Fungi</taxon>
        <taxon>Dikarya</taxon>
        <taxon>Ascomycota</taxon>
        <taxon>Pezizomycotina</taxon>
        <taxon>Sordariomycetes</taxon>
        <taxon>Sordariomycetidae</taxon>
        <taxon>Sordariales</taxon>
        <taxon>Podosporaceae</taxon>
        <taxon>Podospora</taxon>
    </lineage>
</organism>
<dbReference type="AlphaFoldDB" id="A0AAE0X4K2"/>
<accession>A0AAE0X4K2</accession>
<evidence type="ECO:0000313" key="2">
    <source>
        <dbReference type="Proteomes" id="UP001270362"/>
    </source>
</evidence>
<gene>
    <name evidence="1" type="ORF">B0T22DRAFT_464365</name>
</gene>
<proteinExistence type="predicted"/>
<reference evidence="1" key="1">
    <citation type="journal article" date="2023" name="Mol. Phylogenet. Evol.">
        <title>Genome-scale phylogeny and comparative genomics of the fungal order Sordariales.</title>
        <authorList>
            <person name="Hensen N."/>
            <person name="Bonometti L."/>
            <person name="Westerberg I."/>
            <person name="Brannstrom I.O."/>
            <person name="Guillou S."/>
            <person name="Cros-Aarteil S."/>
            <person name="Calhoun S."/>
            <person name="Haridas S."/>
            <person name="Kuo A."/>
            <person name="Mondo S."/>
            <person name="Pangilinan J."/>
            <person name="Riley R."/>
            <person name="LaButti K."/>
            <person name="Andreopoulos B."/>
            <person name="Lipzen A."/>
            <person name="Chen C."/>
            <person name="Yan M."/>
            <person name="Daum C."/>
            <person name="Ng V."/>
            <person name="Clum A."/>
            <person name="Steindorff A."/>
            <person name="Ohm R.A."/>
            <person name="Martin F."/>
            <person name="Silar P."/>
            <person name="Natvig D.O."/>
            <person name="Lalanne C."/>
            <person name="Gautier V."/>
            <person name="Ament-Velasquez S.L."/>
            <person name="Kruys A."/>
            <person name="Hutchinson M.I."/>
            <person name="Powell A.J."/>
            <person name="Barry K."/>
            <person name="Miller A.N."/>
            <person name="Grigoriev I.V."/>
            <person name="Debuchy R."/>
            <person name="Gladieux P."/>
            <person name="Hiltunen Thoren M."/>
            <person name="Johannesson H."/>
        </authorList>
    </citation>
    <scope>NUCLEOTIDE SEQUENCE</scope>
    <source>
        <strain evidence="1">CBS 314.62</strain>
    </source>
</reference>
<reference evidence="1" key="2">
    <citation type="submission" date="2023-06" db="EMBL/GenBank/DDBJ databases">
        <authorList>
            <consortium name="Lawrence Berkeley National Laboratory"/>
            <person name="Haridas S."/>
            <person name="Hensen N."/>
            <person name="Bonometti L."/>
            <person name="Westerberg I."/>
            <person name="Brannstrom I.O."/>
            <person name="Guillou S."/>
            <person name="Cros-Aarteil S."/>
            <person name="Calhoun S."/>
            <person name="Kuo A."/>
            <person name="Mondo S."/>
            <person name="Pangilinan J."/>
            <person name="Riley R."/>
            <person name="Labutti K."/>
            <person name="Andreopoulos B."/>
            <person name="Lipzen A."/>
            <person name="Chen C."/>
            <person name="Yanf M."/>
            <person name="Daum C."/>
            <person name="Ng V."/>
            <person name="Clum A."/>
            <person name="Steindorff A."/>
            <person name="Ohm R."/>
            <person name="Martin F."/>
            <person name="Silar P."/>
            <person name="Natvig D."/>
            <person name="Lalanne C."/>
            <person name="Gautier V."/>
            <person name="Ament-Velasquez S.L."/>
            <person name="Kruys A."/>
            <person name="Hutchinson M.I."/>
            <person name="Powell A.J."/>
            <person name="Barry K."/>
            <person name="Miller A.N."/>
            <person name="Grigoriev I.V."/>
            <person name="Debuchy R."/>
            <person name="Gladieux P."/>
            <person name="Thoren M.H."/>
            <person name="Johannesson H."/>
        </authorList>
    </citation>
    <scope>NUCLEOTIDE SEQUENCE</scope>
    <source>
        <strain evidence="1">CBS 314.62</strain>
    </source>
</reference>
<protein>
    <submittedName>
        <fullName evidence="1">Uncharacterized protein</fullName>
    </submittedName>
</protein>
<dbReference type="EMBL" id="JAULSO010000003">
    <property type="protein sequence ID" value="KAK3684878.1"/>
    <property type="molecule type" value="Genomic_DNA"/>
</dbReference>
<name>A0AAE0X4K2_9PEZI</name>
<sequence>MCAGDGRNHIRTKGPLKVGQGCVIPSLPPPYGCQMAYSVCGQAAGTSCGCVCPGRSCHCHLSRWQAQLRQRRQPRLPMVVCLSIRGYACGLSKPCMAEDKPKCPALSPVLALARLCCRCSSAWFRVCGEYNNQRDQAPTCSFLHLQKEAIRQCRSYPYLNTVLERVTRQVVGFWLPSYPPRNVLSLNRASRWSWRRHELCR</sequence>
<comment type="caution">
    <text evidence="1">The sequence shown here is derived from an EMBL/GenBank/DDBJ whole genome shotgun (WGS) entry which is preliminary data.</text>
</comment>
<keyword evidence="2" id="KW-1185">Reference proteome</keyword>
<dbReference type="Proteomes" id="UP001270362">
    <property type="component" value="Unassembled WGS sequence"/>
</dbReference>